<sequence length="577" mass="65867">MSLIETEGEWAVLGGCISSGKRKASEMIASLGLINDNPGSGNPRFFETDVNELNRMIKTEAHWLAARHSEEELLKKEALSQPVRDIAAKFGSRLWGRMARSHLLAPVPKTLYPAELYWDREKDRDVVEFYLRCWIIQRASRRIRDGRRIPREPGRRSAEDEAEESDNDAVSDPPISISKRGKAAKRLCHTSPTQMYPESQSHLLAGESSKSQAERIEPESDNGSLYAEPPRASKVNKRKTSDHQHVRATGKLPKLGTRKKTVPELSKNRNRVEDQYAVPHSPSTVLDLNPTTESFGGGIIQVTVGDSGSEYRPSSSPSVESEIEHVDDIMTEQMGAVHTFVLMPILTVLQGDTLHMIHDRGIDDSVIPGDALTSRPTDDEAQLVRENEGDRARSTTVVPRPFVIPSHKLSTEMELRLELFKLLLSYLNKLREFNLEEVNHLNYLLRRFWQNDMQNIQTNFRDRFAQMHATFDAWMELHTRLHKFQVTAEYFGRPGAGWQMHLRELSDAGKLRKRATASYARAELAETAKHMTRISEERINEDLCLVFDQLTQFPHCNGAEEFESVRQYNEDLLEWFR</sequence>
<reference evidence="2" key="1">
    <citation type="journal article" date="2020" name="Stud. Mycol.">
        <title>101 Dothideomycetes genomes: a test case for predicting lifestyles and emergence of pathogens.</title>
        <authorList>
            <person name="Haridas S."/>
            <person name="Albert R."/>
            <person name="Binder M."/>
            <person name="Bloem J."/>
            <person name="Labutti K."/>
            <person name="Salamov A."/>
            <person name="Andreopoulos B."/>
            <person name="Baker S."/>
            <person name="Barry K."/>
            <person name="Bills G."/>
            <person name="Bluhm B."/>
            <person name="Cannon C."/>
            <person name="Castanera R."/>
            <person name="Culley D."/>
            <person name="Daum C."/>
            <person name="Ezra D."/>
            <person name="Gonzalez J."/>
            <person name="Henrissat B."/>
            <person name="Kuo A."/>
            <person name="Liang C."/>
            <person name="Lipzen A."/>
            <person name="Lutzoni F."/>
            <person name="Magnuson J."/>
            <person name="Mondo S."/>
            <person name="Nolan M."/>
            <person name="Ohm R."/>
            <person name="Pangilinan J."/>
            <person name="Park H.-J."/>
            <person name="Ramirez L."/>
            <person name="Alfaro M."/>
            <person name="Sun H."/>
            <person name="Tritt A."/>
            <person name="Yoshinaga Y."/>
            <person name="Zwiers L.-H."/>
            <person name="Turgeon B."/>
            <person name="Goodwin S."/>
            <person name="Spatafora J."/>
            <person name="Crous P."/>
            <person name="Grigoriev I."/>
        </authorList>
    </citation>
    <scope>NUCLEOTIDE SEQUENCE</scope>
    <source>
        <strain evidence="2">CBS 279.74</strain>
    </source>
</reference>
<dbReference type="AlphaFoldDB" id="A0A6G1KPB7"/>
<organism evidence="2 3">
    <name type="scientific">Pleomassaria siparia CBS 279.74</name>
    <dbReference type="NCBI Taxonomy" id="1314801"/>
    <lineage>
        <taxon>Eukaryota</taxon>
        <taxon>Fungi</taxon>
        <taxon>Dikarya</taxon>
        <taxon>Ascomycota</taxon>
        <taxon>Pezizomycotina</taxon>
        <taxon>Dothideomycetes</taxon>
        <taxon>Pleosporomycetidae</taxon>
        <taxon>Pleosporales</taxon>
        <taxon>Pleomassariaceae</taxon>
        <taxon>Pleomassaria</taxon>
    </lineage>
</organism>
<accession>A0A6G1KPB7</accession>
<keyword evidence="3" id="KW-1185">Reference proteome</keyword>
<feature type="compositionally biased region" description="Polar residues" evidence="1">
    <location>
        <begin position="190"/>
        <end position="202"/>
    </location>
</feature>
<name>A0A6G1KPB7_9PLEO</name>
<feature type="region of interest" description="Disordered" evidence="1">
    <location>
        <begin position="149"/>
        <end position="248"/>
    </location>
</feature>
<proteinExistence type="predicted"/>
<gene>
    <name evidence="2" type="ORF">K504DRAFT_488437</name>
</gene>
<feature type="compositionally biased region" description="Basic and acidic residues" evidence="1">
    <location>
        <begin position="149"/>
        <end position="159"/>
    </location>
</feature>
<protein>
    <submittedName>
        <fullName evidence="2">Uncharacterized protein</fullName>
    </submittedName>
</protein>
<feature type="compositionally biased region" description="Basic residues" evidence="1">
    <location>
        <begin position="179"/>
        <end position="188"/>
    </location>
</feature>
<dbReference type="OrthoDB" id="3672266at2759"/>
<dbReference type="EMBL" id="MU005765">
    <property type="protein sequence ID" value="KAF2714231.1"/>
    <property type="molecule type" value="Genomic_DNA"/>
</dbReference>
<evidence type="ECO:0000256" key="1">
    <source>
        <dbReference type="SAM" id="MobiDB-lite"/>
    </source>
</evidence>
<feature type="compositionally biased region" description="Acidic residues" evidence="1">
    <location>
        <begin position="160"/>
        <end position="169"/>
    </location>
</feature>
<evidence type="ECO:0000313" key="3">
    <source>
        <dbReference type="Proteomes" id="UP000799428"/>
    </source>
</evidence>
<evidence type="ECO:0000313" key="2">
    <source>
        <dbReference type="EMBL" id="KAF2714231.1"/>
    </source>
</evidence>
<dbReference type="Proteomes" id="UP000799428">
    <property type="component" value="Unassembled WGS sequence"/>
</dbReference>